<keyword evidence="2" id="KW-1133">Transmembrane helix</keyword>
<gene>
    <name evidence="4" type="ORF">A3G11_01895</name>
</gene>
<organism evidence="4 5">
    <name type="scientific">Candidatus Lloydbacteria bacterium RIFCSPLOWO2_12_FULL_51_9</name>
    <dbReference type="NCBI Taxonomy" id="1798669"/>
    <lineage>
        <taxon>Bacteria</taxon>
        <taxon>Candidatus Lloydiibacteriota</taxon>
    </lineage>
</organism>
<reference evidence="4 5" key="1">
    <citation type="journal article" date="2016" name="Nat. Commun.">
        <title>Thousands of microbial genomes shed light on interconnected biogeochemical processes in an aquifer system.</title>
        <authorList>
            <person name="Anantharaman K."/>
            <person name="Brown C.T."/>
            <person name="Hug L.A."/>
            <person name="Sharon I."/>
            <person name="Castelle C.J."/>
            <person name="Probst A.J."/>
            <person name="Thomas B.C."/>
            <person name="Singh A."/>
            <person name="Wilkins M.J."/>
            <person name="Karaoz U."/>
            <person name="Brodie E.L."/>
            <person name="Williams K.H."/>
            <person name="Hubbard S.S."/>
            <person name="Banfield J.F."/>
        </authorList>
    </citation>
    <scope>NUCLEOTIDE SEQUENCE [LARGE SCALE GENOMIC DNA]</scope>
</reference>
<protein>
    <submittedName>
        <fullName evidence="4">Uncharacterized protein</fullName>
    </submittedName>
</protein>
<keyword evidence="2" id="KW-0472">Membrane</keyword>
<comment type="caution">
    <text evidence="4">The sequence shown here is derived from an EMBL/GenBank/DDBJ whole genome shotgun (WGS) entry which is preliminary data.</text>
</comment>
<feature type="transmembrane region" description="Helical" evidence="2">
    <location>
        <begin position="145"/>
        <end position="167"/>
    </location>
</feature>
<dbReference type="AlphaFoldDB" id="A0A1G2DUS1"/>
<name>A0A1G2DUS1_9BACT</name>
<keyword evidence="2" id="KW-0812">Transmembrane</keyword>
<proteinExistence type="predicted"/>
<accession>A0A1G2DUS1</accession>
<evidence type="ECO:0000256" key="1">
    <source>
        <dbReference type="SAM" id="MobiDB-lite"/>
    </source>
</evidence>
<feature type="chain" id="PRO_5009582631" evidence="3">
    <location>
        <begin position="23"/>
        <end position="323"/>
    </location>
</feature>
<dbReference type="EMBL" id="MHLT01000002">
    <property type="protein sequence ID" value="OGZ17303.1"/>
    <property type="molecule type" value="Genomic_DNA"/>
</dbReference>
<evidence type="ECO:0000256" key="3">
    <source>
        <dbReference type="SAM" id="SignalP"/>
    </source>
</evidence>
<evidence type="ECO:0000256" key="2">
    <source>
        <dbReference type="SAM" id="Phobius"/>
    </source>
</evidence>
<sequence>MKVLYTVLVVLVSTIIATPAQAVKINLNAAVPSHYIVTVDKRSDTAWNIAHRFTPKGKSTMVRVYDFVVFNNSQKGKGFTEITFNKRDNPILRPGKTYAFPTEFTRVKMHEAIALLGNGKTLVEKVEEKPAAPPPYASFTTKGEAAMYSLFFVIIGVVVTVGGYGLVTSIRKLSDTLRVVRAVRTALVATANQVTDVAPQKTATQNLQEIHTQKNSVPLETLNATLRHAMGSRTSTLAEELYALLAKRTVREVAEAFEAGIIPIMGNQGGPVRWVKMHNIPESAKKHPEWQEKLLGDLVASQKALVQSSKEPGADEKTPGTSA</sequence>
<evidence type="ECO:0000313" key="5">
    <source>
        <dbReference type="Proteomes" id="UP000178472"/>
    </source>
</evidence>
<dbReference type="Proteomes" id="UP000178472">
    <property type="component" value="Unassembled WGS sequence"/>
</dbReference>
<keyword evidence="3" id="KW-0732">Signal</keyword>
<feature type="compositionally biased region" description="Basic and acidic residues" evidence="1">
    <location>
        <begin position="312"/>
        <end position="323"/>
    </location>
</feature>
<evidence type="ECO:0000313" key="4">
    <source>
        <dbReference type="EMBL" id="OGZ17303.1"/>
    </source>
</evidence>
<feature type="region of interest" description="Disordered" evidence="1">
    <location>
        <begin position="303"/>
        <end position="323"/>
    </location>
</feature>
<feature type="signal peptide" evidence="3">
    <location>
        <begin position="1"/>
        <end position="22"/>
    </location>
</feature>